<name>A0ABN8P895_9CNID</name>
<evidence type="ECO:0000313" key="3">
    <source>
        <dbReference type="Proteomes" id="UP001159405"/>
    </source>
</evidence>
<sequence length="267" mass="27740">MPPSKRSSTKTSAGTAPRAKRGRSSAATSVAISDSVTLPASHATSSSSSGTVSIDVAALSATVSAVVTEALKTTLSSETLTGILKHTGPPIPLEPLALESSNSVGAAITAEVADTLQDGAPTTLNDSWPQSIFTTISVPLSPRVSAKLKAKIFANEYVDFGALLSSSPNNEGKYSLSMAPSEGSSSLPQITLEPLQNAKHIQSIQQWVSAFNIFVSVYSEKFTAETPRLMKYCELLGIGFGTTNSSAIYGKPPRRNTPGIKFTGSCG</sequence>
<feature type="compositionally biased region" description="Polar residues" evidence="1">
    <location>
        <begin position="1"/>
        <end position="14"/>
    </location>
</feature>
<dbReference type="PANTHER" id="PTHR35558">
    <property type="entry name" value="SGNH_HYDRO DOMAIN-CONTAINING PROTEIN"/>
    <property type="match status" value="1"/>
</dbReference>
<keyword evidence="3" id="KW-1185">Reference proteome</keyword>
<feature type="region of interest" description="Disordered" evidence="1">
    <location>
        <begin position="1"/>
        <end position="31"/>
    </location>
</feature>
<gene>
    <name evidence="2" type="ORF">PLOB_00039005</name>
</gene>
<proteinExistence type="predicted"/>
<dbReference type="Proteomes" id="UP001159405">
    <property type="component" value="Unassembled WGS sequence"/>
</dbReference>
<evidence type="ECO:0000256" key="1">
    <source>
        <dbReference type="SAM" id="MobiDB-lite"/>
    </source>
</evidence>
<accession>A0ABN8P895</accession>
<dbReference type="EMBL" id="CALNXK010000059">
    <property type="protein sequence ID" value="CAH3137457.1"/>
    <property type="molecule type" value="Genomic_DNA"/>
</dbReference>
<protein>
    <submittedName>
        <fullName evidence="2">Uncharacterized protein</fullName>
    </submittedName>
</protein>
<dbReference type="PANTHER" id="PTHR35558:SF1">
    <property type="entry name" value="ENDONUCLEASE_EXONUCLEASE_PHOSPHATASE DOMAIN-CONTAINING PROTEIN"/>
    <property type="match status" value="1"/>
</dbReference>
<feature type="non-terminal residue" evidence="2">
    <location>
        <position position="267"/>
    </location>
</feature>
<comment type="caution">
    <text evidence="2">The sequence shown here is derived from an EMBL/GenBank/DDBJ whole genome shotgun (WGS) entry which is preliminary data.</text>
</comment>
<evidence type="ECO:0000313" key="2">
    <source>
        <dbReference type="EMBL" id="CAH3137457.1"/>
    </source>
</evidence>
<organism evidence="2 3">
    <name type="scientific">Porites lobata</name>
    <dbReference type="NCBI Taxonomy" id="104759"/>
    <lineage>
        <taxon>Eukaryota</taxon>
        <taxon>Metazoa</taxon>
        <taxon>Cnidaria</taxon>
        <taxon>Anthozoa</taxon>
        <taxon>Hexacorallia</taxon>
        <taxon>Scleractinia</taxon>
        <taxon>Fungiina</taxon>
        <taxon>Poritidae</taxon>
        <taxon>Porites</taxon>
    </lineage>
</organism>
<reference evidence="2 3" key="1">
    <citation type="submission" date="2022-05" db="EMBL/GenBank/DDBJ databases">
        <authorList>
            <consortium name="Genoscope - CEA"/>
            <person name="William W."/>
        </authorList>
    </citation>
    <scope>NUCLEOTIDE SEQUENCE [LARGE SCALE GENOMIC DNA]</scope>
</reference>